<dbReference type="Gene3D" id="3.40.190.290">
    <property type="match status" value="1"/>
</dbReference>
<organism evidence="1 2">
    <name type="scientific">Pseudomonas benzopyrenica</name>
    <dbReference type="NCBI Taxonomy" id="2993566"/>
    <lineage>
        <taxon>Bacteria</taxon>
        <taxon>Pseudomonadati</taxon>
        <taxon>Pseudomonadota</taxon>
        <taxon>Gammaproteobacteria</taxon>
        <taxon>Pseudomonadales</taxon>
        <taxon>Pseudomonadaceae</taxon>
        <taxon>Pseudomonas</taxon>
    </lineage>
</organism>
<name>A0ABZ2FJ20_9PSED</name>
<evidence type="ECO:0000313" key="2">
    <source>
        <dbReference type="Proteomes" id="UP001372714"/>
    </source>
</evidence>
<dbReference type="SUPFAM" id="SSF53850">
    <property type="entry name" value="Periplasmic binding protein-like II"/>
    <property type="match status" value="1"/>
</dbReference>
<sequence>MTALLPLSLVQRQLEGGALRRWGTLAGETEFWVLHTSRRLQSRRIRAFVDFLCARCPNGIFRLD</sequence>
<protein>
    <recommendedName>
        <fullName evidence="3">LysR substrate binding domain-containing protein</fullName>
    </recommendedName>
</protein>
<evidence type="ECO:0000313" key="1">
    <source>
        <dbReference type="EMBL" id="WWM64625.1"/>
    </source>
</evidence>
<dbReference type="RefSeq" id="WP_338544452.1">
    <property type="nucleotide sequence ID" value="NZ_CP145723.1"/>
</dbReference>
<proteinExistence type="predicted"/>
<evidence type="ECO:0008006" key="3">
    <source>
        <dbReference type="Google" id="ProtNLM"/>
    </source>
</evidence>
<gene>
    <name evidence="1" type="ORF">V6W80_12850</name>
</gene>
<reference evidence="1 2" key="1">
    <citation type="submission" date="2024-02" db="EMBL/GenBank/DDBJ databases">
        <title>The whole genome sequence of Pseudomonas benzopyrenica MLY92.</title>
        <authorList>
            <person name="Liu Y."/>
        </authorList>
    </citation>
    <scope>NUCLEOTIDE SEQUENCE [LARGE SCALE GENOMIC DNA]</scope>
    <source>
        <strain evidence="1 2">MLY92</strain>
    </source>
</reference>
<accession>A0ABZ2FJ20</accession>
<keyword evidence="2" id="KW-1185">Reference proteome</keyword>
<dbReference type="Proteomes" id="UP001372714">
    <property type="component" value="Chromosome"/>
</dbReference>
<dbReference type="EMBL" id="CP145723">
    <property type="protein sequence ID" value="WWM64625.1"/>
    <property type="molecule type" value="Genomic_DNA"/>
</dbReference>